<comment type="similarity">
    <text evidence="1">Belongs to the plant rapid alkalinization factor (RALF) family.</text>
</comment>
<proteinExistence type="inferred from homology"/>
<dbReference type="OrthoDB" id="1613518at2759"/>
<reference evidence="6" key="1">
    <citation type="submission" date="2022-05" db="EMBL/GenBank/DDBJ databases">
        <title>The Musa troglodytarum L. genome provides insights into the mechanism of non-climacteric behaviour and enrichment of carotenoids.</title>
        <authorList>
            <person name="Wang J."/>
        </authorList>
    </citation>
    <scope>NUCLEOTIDE SEQUENCE</scope>
    <source>
        <tissue evidence="6">Leaf</tissue>
    </source>
</reference>
<keyword evidence="2" id="KW-0372">Hormone</keyword>
<organism evidence="6 7">
    <name type="scientific">Musa troglodytarum</name>
    <name type="common">fe'i banana</name>
    <dbReference type="NCBI Taxonomy" id="320322"/>
    <lineage>
        <taxon>Eukaryota</taxon>
        <taxon>Viridiplantae</taxon>
        <taxon>Streptophyta</taxon>
        <taxon>Embryophyta</taxon>
        <taxon>Tracheophyta</taxon>
        <taxon>Spermatophyta</taxon>
        <taxon>Magnoliopsida</taxon>
        <taxon>Liliopsida</taxon>
        <taxon>Zingiberales</taxon>
        <taxon>Musaceae</taxon>
        <taxon>Musa</taxon>
    </lineage>
</organism>
<evidence type="ECO:0000256" key="4">
    <source>
        <dbReference type="ARBA" id="ARBA00023157"/>
    </source>
</evidence>
<feature type="chain" id="PRO_5038998717" description="Protein RALF-like 33" evidence="5">
    <location>
        <begin position="27"/>
        <end position="115"/>
    </location>
</feature>
<dbReference type="PANTHER" id="PTHR33136:SF13">
    <property type="entry name" value="OS10G0328900 PROTEIN"/>
    <property type="match status" value="1"/>
</dbReference>
<evidence type="ECO:0000256" key="5">
    <source>
        <dbReference type="SAM" id="SignalP"/>
    </source>
</evidence>
<dbReference type="Proteomes" id="UP001055439">
    <property type="component" value="Chromosome 7"/>
</dbReference>
<dbReference type="PANTHER" id="PTHR33136">
    <property type="entry name" value="RAPID ALKALINIZATION FACTOR-LIKE"/>
    <property type="match status" value="1"/>
</dbReference>
<dbReference type="Pfam" id="PF05498">
    <property type="entry name" value="RALF"/>
    <property type="match status" value="1"/>
</dbReference>
<accession>A0A9E7KNA3</accession>
<keyword evidence="3 5" id="KW-0732">Signal</keyword>
<dbReference type="GO" id="GO:0005179">
    <property type="term" value="F:hormone activity"/>
    <property type="evidence" value="ECO:0007669"/>
    <property type="project" value="UniProtKB-KW"/>
</dbReference>
<evidence type="ECO:0000256" key="2">
    <source>
        <dbReference type="ARBA" id="ARBA00022702"/>
    </source>
</evidence>
<keyword evidence="7" id="KW-1185">Reference proteome</keyword>
<sequence length="115" mass="12653">MTRSRAPSVFSLGVLLLLLAVAAARGAREELSLGWIPSRFGCRGNIAECLAGVEFDMGTEASRRILARSYYISYNALRRDSVPCSRRGASYYNCRPGAHANPYSRSCSAITRCRK</sequence>
<evidence type="ECO:0008006" key="8">
    <source>
        <dbReference type="Google" id="ProtNLM"/>
    </source>
</evidence>
<protein>
    <recommendedName>
        <fullName evidence="8">Protein RALF-like 33</fullName>
    </recommendedName>
</protein>
<dbReference type="GO" id="GO:0009506">
    <property type="term" value="C:plasmodesma"/>
    <property type="evidence" value="ECO:0007669"/>
    <property type="project" value="TreeGrafter"/>
</dbReference>
<feature type="signal peptide" evidence="5">
    <location>
        <begin position="1"/>
        <end position="26"/>
    </location>
</feature>
<dbReference type="InterPro" id="IPR008801">
    <property type="entry name" value="RALF"/>
</dbReference>
<keyword evidence="4" id="KW-1015">Disulfide bond</keyword>
<dbReference type="AlphaFoldDB" id="A0A9E7KNA3"/>
<name>A0A9E7KNA3_9LILI</name>
<dbReference type="GO" id="GO:0019722">
    <property type="term" value="P:calcium-mediated signaling"/>
    <property type="evidence" value="ECO:0007669"/>
    <property type="project" value="TreeGrafter"/>
</dbReference>
<evidence type="ECO:0000313" key="7">
    <source>
        <dbReference type="Proteomes" id="UP001055439"/>
    </source>
</evidence>
<evidence type="ECO:0000256" key="3">
    <source>
        <dbReference type="ARBA" id="ARBA00022729"/>
    </source>
</evidence>
<dbReference type="EMBL" id="CP097509">
    <property type="protein sequence ID" value="URE21440.1"/>
    <property type="molecule type" value="Genomic_DNA"/>
</dbReference>
<gene>
    <name evidence="6" type="ORF">MUK42_30661</name>
</gene>
<evidence type="ECO:0000313" key="6">
    <source>
        <dbReference type="EMBL" id="URE21440.1"/>
    </source>
</evidence>
<evidence type="ECO:0000256" key="1">
    <source>
        <dbReference type="ARBA" id="ARBA00009178"/>
    </source>
</evidence>